<dbReference type="InterPro" id="IPR006674">
    <property type="entry name" value="HD_domain"/>
</dbReference>
<feature type="domain" description="HD" evidence="1">
    <location>
        <begin position="165"/>
        <end position="281"/>
    </location>
</feature>
<keyword evidence="4" id="KW-1185">Reference proteome</keyword>
<evidence type="ECO:0000313" key="3">
    <source>
        <dbReference type="EMBL" id="KAF1695084.1"/>
    </source>
</evidence>
<dbReference type="NCBIfam" id="TIGR00277">
    <property type="entry name" value="HDIG"/>
    <property type="match status" value="1"/>
</dbReference>
<dbReference type="InterPro" id="IPR006675">
    <property type="entry name" value="HDIG_dom"/>
</dbReference>
<feature type="domain" description="HD-GYP" evidence="2">
    <location>
        <begin position="143"/>
        <end position="338"/>
    </location>
</feature>
<sequence>MLRTIHVDQLRPGMHVQRLNGPWLKHPFWRSSFLATERDIERLLASEVETVDIDIRRGVDADVAASAGEDAPSIPAGVHAIESPARSPAAPAAIPVTMDAELGRARRICEEGRDAVAAMFREVRMGRMIEPERMAPLAEEITASVERHPGALISIARLKTADDYTYMHSVAVSALMVALARQLDLDEDACREAAMGGLLHDMGKACMPVDILNKPGRLTDDEYAVMRTHPEEGERLLRDSGLENTAVLHMVRHHHEKYDGGGYPAQLEADATPLLTRMSAVCDVYDAITSNRPYKEGWDPGESLRRMVSWKGHFDPAVLKAFVASVGIYPVGSLVRLSSDRLAVVVEQRPGALSAPRVKVFFSARSRTQILQHELDLAEAGCGERIIGVESPQQWGFRELEKLWVS</sequence>
<dbReference type="InterPro" id="IPR021812">
    <property type="entry name" value="DUF3391"/>
</dbReference>
<reference evidence="3 4" key="1">
    <citation type="submission" date="2017-10" db="EMBL/GenBank/DDBJ databases">
        <title>Whole genome sequencing of members of genus Pseudoxanthomonas.</title>
        <authorList>
            <person name="Kumar S."/>
            <person name="Bansal K."/>
            <person name="Kaur A."/>
            <person name="Patil P."/>
            <person name="Sharma S."/>
            <person name="Patil P.B."/>
        </authorList>
    </citation>
    <scope>NUCLEOTIDE SEQUENCE [LARGE SCALE GENOMIC DNA]</scope>
    <source>
        <strain evidence="3 4">DSM 17801</strain>
    </source>
</reference>
<evidence type="ECO:0000259" key="1">
    <source>
        <dbReference type="PROSITE" id="PS51831"/>
    </source>
</evidence>
<gene>
    <name evidence="3" type="ORF">CSC65_07670</name>
</gene>
<comment type="caution">
    <text evidence="3">The sequence shown here is derived from an EMBL/GenBank/DDBJ whole genome shotgun (WGS) entry which is preliminary data.</text>
</comment>
<dbReference type="PROSITE" id="PS51831">
    <property type="entry name" value="HD"/>
    <property type="match status" value="1"/>
</dbReference>
<name>A0ABQ6Z7R0_9GAMM</name>
<protein>
    <submittedName>
        <fullName evidence="3">Phosphodiesterase</fullName>
    </submittedName>
</protein>
<proteinExistence type="predicted"/>
<dbReference type="PANTHER" id="PTHR43155">
    <property type="entry name" value="CYCLIC DI-GMP PHOSPHODIESTERASE PA4108-RELATED"/>
    <property type="match status" value="1"/>
</dbReference>
<evidence type="ECO:0000313" key="4">
    <source>
        <dbReference type="Proteomes" id="UP000788419"/>
    </source>
</evidence>
<dbReference type="RefSeq" id="WP_162409991.1">
    <property type="nucleotide sequence ID" value="NZ_PDWN01000006.1"/>
</dbReference>
<dbReference type="PANTHER" id="PTHR43155:SF2">
    <property type="entry name" value="CYCLIC DI-GMP PHOSPHODIESTERASE PA4108"/>
    <property type="match status" value="1"/>
</dbReference>
<dbReference type="Proteomes" id="UP000788419">
    <property type="component" value="Unassembled WGS sequence"/>
</dbReference>
<accession>A0ABQ6Z7R0</accession>
<dbReference type="Pfam" id="PF13487">
    <property type="entry name" value="HD_5"/>
    <property type="match status" value="1"/>
</dbReference>
<dbReference type="SUPFAM" id="SSF109604">
    <property type="entry name" value="HD-domain/PDEase-like"/>
    <property type="match status" value="1"/>
</dbReference>
<dbReference type="InterPro" id="IPR003607">
    <property type="entry name" value="HD/PDEase_dom"/>
</dbReference>
<dbReference type="PROSITE" id="PS51832">
    <property type="entry name" value="HD_GYP"/>
    <property type="match status" value="1"/>
</dbReference>
<dbReference type="EMBL" id="PDWN01000006">
    <property type="protein sequence ID" value="KAF1695084.1"/>
    <property type="molecule type" value="Genomic_DNA"/>
</dbReference>
<dbReference type="InterPro" id="IPR037522">
    <property type="entry name" value="HD_GYP_dom"/>
</dbReference>
<evidence type="ECO:0000259" key="2">
    <source>
        <dbReference type="PROSITE" id="PS51832"/>
    </source>
</evidence>
<dbReference type="Gene3D" id="1.10.3210.10">
    <property type="entry name" value="Hypothetical protein af1432"/>
    <property type="match status" value="1"/>
</dbReference>
<dbReference type="SMART" id="SM00471">
    <property type="entry name" value="HDc"/>
    <property type="match status" value="1"/>
</dbReference>
<dbReference type="CDD" id="cd00077">
    <property type="entry name" value="HDc"/>
    <property type="match status" value="1"/>
</dbReference>
<organism evidence="3 4">
    <name type="scientific">Pseudoxanthomonas daejeonensis</name>
    <dbReference type="NCBI Taxonomy" id="266062"/>
    <lineage>
        <taxon>Bacteria</taxon>
        <taxon>Pseudomonadati</taxon>
        <taxon>Pseudomonadota</taxon>
        <taxon>Gammaproteobacteria</taxon>
        <taxon>Lysobacterales</taxon>
        <taxon>Lysobacteraceae</taxon>
        <taxon>Pseudoxanthomonas</taxon>
    </lineage>
</organism>
<dbReference type="Pfam" id="PF11871">
    <property type="entry name" value="DUF3391"/>
    <property type="match status" value="1"/>
</dbReference>